<accession>A0A1Q6DVM1</accession>
<protein>
    <submittedName>
        <fullName evidence="1">Uncharacterized protein</fullName>
    </submittedName>
</protein>
<dbReference type="AlphaFoldDB" id="A0A1Q6DVM1"/>
<gene>
    <name evidence="1" type="ORF">BTN85_0912</name>
</gene>
<evidence type="ECO:0000313" key="1">
    <source>
        <dbReference type="EMBL" id="OKY78421.1"/>
    </source>
</evidence>
<evidence type="ECO:0000313" key="2">
    <source>
        <dbReference type="Proteomes" id="UP000185744"/>
    </source>
</evidence>
<dbReference type="Proteomes" id="UP000185744">
    <property type="component" value="Unassembled WGS sequence"/>
</dbReference>
<proteinExistence type="predicted"/>
<dbReference type="EMBL" id="MSDW01000001">
    <property type="protein sequence ID" value="OKY78421.1"/>
    <property type="molecule type" value="Genomic_DNA"/>
</dbReference>
<dbReference type="STRING" id="1903181.BTN85_0912"/>
<keyword evidence="2" id="KW-1185">Reference proteome</keyword>
<name>A0A1Q6DVM1_METT1</name>
<dbReference type="InParanoid" id="A0A1Q6DVM1"/>
<sequence length="131" mass="14997">MNEKNLDHSHGHLEQDNLDSFTLIIEKKLDKKQEQENIKNCISKVIESLGKKIIEVGPGIIGHIKGRIEMKDKIRFSFVDEKQGVEFEGNINSEEKIDELEIKILAVVPVGGKELKKIKKKTKEEVDKCFN</sequence>
<organism evidence="1 2">
    <name type="scientific">Methanohalarchaeum thermophilum</name>
    <dbReference type="NCBI Taxonomy" id="1903181"/>
    <lineage>
        <taxon>Archaea</taxon>
        <taxon>Methanobacteriati</taxon>
        <taxon>Methanobacteriota</taxon>
        <taxon>Methanonatronarchaeia</taxon>
        <taxon>Methanonatronarchaeales</taxon>
        <taxon>Methanonatronarchaeaceae</taxon>
        <taxon>Candidatus Methanohalarchaeum</taxon>
    </lineage>
</organism>
<reference evidence="1" key="1">
    <citation type="submission" date="2016-12" db="EMBL/GenBank/DDBJ databases">
        <title>Discovery of methanogenic haloarchaea.</title>
        <authorList>
            <person name="Sorokin D.Y."/>
            <person name="Makarova K.S."/>
            <person name="Abbas B."/>
            <person name="Ferrer M."/>
            <person name="Golyshin P.N."/>
        </authorList>
    </citation>
    <scope>NUCLEOTIDE SEQUENCE [LARGE SCALE GENOMIC DNA]</scope>
    <source>
        <strain evidence="1">HMET1</strain>
    </source>
</reference>
<comment type="caution">
    <text evidence="1">The sequence shown here is derived from an EMBL/GenBank/DDBJ whole genome shotgun (WGS) entry which is preliminary data.</text>
</comment>